<proteinExistence type="predicted"/>
<sequence length="229" mass="26493">MTPRKKAEGQTTIKMERVARQALDKGNVMHEAGGDHRGIVINRLASRDDDDDDSPEISLEFRVFLTNVVTEVHTRESRELKFWFKPGVTKNDQRHSAQEFFKELVSPSDFPRDYVGFIKKIMKLMQMKYINMRKVEIEMRQLENITEPPRRPNPWLSLTLGQDSEVPDGFSSVMEGTINFNPDNMPHLRREVSLDDSTLEAKMELTQEKVLEIIESAYPNPVSLTELSR</sequence>
<evidence type="ECO:0000313" key="1">
    <source>
        <dbReference type="EMBL" id="KAH6930959.1"/>
    </source>
</evidence>
<keyword evidence="2" id="KW-1185">Reference proteome</keyword>
<organism evidence="1 2">
    <name type="scientific">Hyalomma asiaticum</name>
    <name type="common">Tick</name>
    <dbReference type="NCBI Taxonomy" id="266040"/>
    <lineage>
        <taxon>Eukaryota</taxon>
        <taxon>Metazoa</taxon>
        <taxon>Ecdysozoa</taxon>
        <taxon>Arthropoda</taxon>
        <taxon>Chelicerata</taxon>
        <taxon>Arachnida</taxon>
        <taxon>Acari</taxon>
        <taxon>Parasitiformes</taxon>
        <taxon>Ixodida</taxon>
        <taxon>Ixodoidea</taxon>
        <taxon>Ixodidae</taxon>
        <taxon>Hyalomminae</taxon>
        <taxon>Hyalomma</taxon>
    </lineage>
</organism>
<evidence type="ECO:0000313" key="2">
    <source>
        <dbReference type="Proteomes" id="UP000821845"/>
    </source>
</evidence>
<dbReference type="Proteomes" id="UP000821845">
    <property type="component" value="Chromosome 5"/>
</dbReference>
<protein>
    <submittedName>
        <fullName evidence="1">Uncharacterized protein</fullName>
    </submittedName>
</protein>
<reference evidence="1" key="1">
    <citation type="submission" date="2020-05" db="EMBL/GenBank/DDBJ databases">
        <title>Large-scale comparative analyses of tick genomes elucidate their genetic diversity and vector capacities.</title>
        <authorList>
            <person name="Jia N."/>
            <person name="Wang J."/>
            <person name="Shi W."/>
            <person name="Du L."/>
            <person name="Sun Y."/>
            <person name="Zhan W."/>
            <person name="Jiang J."/>
            <person name="Wang Q."/>
            <person name="Zhang B."/>
            <person name="Ji P."/>
            <person name="Sakyi L.B."/>
            <person name="Cui X."/>
            <person name="Yuan T."/>
            <person name="Jiang B."/>
            <person name="Yang W."/>
            <person name="Lam T.T.-Y."/>
            <person name="Chang Q."/>
            <person name="Ding S."/>
            <person name="Wang X."/>
            <person name="Zhu J."/>
            <person name="Ruan X."/>
            <person name="Zhao L."/>
            <person name="Wei J."/>
            <person name="Que T."/>
            <person name="Du C."/>
            <person name="Cheng J."/>
            <person name="Dai P."/>
            <person name="Han X."/>
            <person name="Huang E."/>
            <person name="Gao Y."/>
            <person name="Liu J."/>
            <person name="Shao H."/>
            <person name="Ye R."/>
            <person name="Li L."/>
            <person name="Wei W."/>
            <person name="Wang X."/>
            <person name="Wang C."/>
            <person name="Yang T."/>
            <person name="Huo Q."/>
            <person name="Li W."/>
            <person name="Guo W."/>
            <person name="Chen H."/>
            <person name="Zhou L."/>
            <person name="Ni X."/>
            <person name="Tian J."/>
            <person name="Zhou Y."/>
            <person name="Sheng Y."/>
            <person name="Liu T."/>
            <person name="Pan Y."/>
            <person name="Xia L."/>
            <person name="Li J."/>
            <person name="Zhao F."/>
            <person name="Cao W."/>
        </authorList>
    </citation>
    <scope>NUCLEOTIDE SEQUENCE</scope>
    <source>
        <strain evidence="1">Hyas-2018</strain>
    </source>
</reference>
<dbReference type="EMBL" id="CM023485">
    <property type="protein sequence ID" value="KAH6930959.1"/>
    <property type="molecule type" value="Genomic_DNA"/>
</dbReference>
<gene>
    <name evidence="1" type="ORF">HPB50_021073</name>
</gene>
<name>A0ACB7SAK8_HYAAI</name>
<accession>A0ACB7SAK8</accession>
<comment type="caution">
    <text evidence="1">The sequence shown here is derived from an EMBL/GenBank/DDBJ whole genome shotgun (WGS) entry which is preliminary data.</text>
</comment>